<accession>A0A2I0APP9</accession>
<protein>
    <submittedName>
        <fullName evidence="3">Uncharacterized protein</fullName>
    </submittedName>
</protein>
<sequence>MGDLMPFKLSVLLCLYARAFAVIFSPSAGRAAAATTGIREEEEEGEGRGRKGELNAYPSALAEVLGALPQPAGDSGLGPPLLAEESELGSPRPAEGEYVMPRPTTREEEMPPPKGGLHWRSIYKQVILELNGFSGMECCILSTEPILAVPPLLASEKTAKVVEARGFLVSMTCANLYSVEAMLTWRSDSDS</sequence>
<feature type="signal peptide" evidence="2">
    <location>
        <begin position="1"/>
        <end position="21"/>
    </location>
</feature>
<name>A0A2I0APP9_9ASPA</name>
<organism evidence="3 4">
    <name type="scientific">Apostasia shenzhenica</name>
    <dbReference type="NCBI Taxonomy" id="1088818"/>
    <lineage>
        <taxon>Eukaryota</taxon>
        <taxon>Viridiplantae</taxon>
        <taxon>Streptophyta</taxon>
        <taxon>Embryophyta</taxon>
        <taxon>Tracheophyta</taxon>
        <taxon>Spermatophyta</taxon>
        <taxon>Magnoliopsida</taxon>
        <taxon>Liliopsida</taxon>
        <taxon>Asparagales</taxon>
        <taxon>Orchidaceae</taxon>
        <taxon>Apostasioideae</taxon>
        <taxon>Apostasia</taxon>
    </lineage>
</organism>
<dbReference type="Proteomes" id="UP000236161">
    <property type="component" value="Unassembled WGS sequence"/>
</dbReference>
<evidence type="ECO:0000256" key="1">
    <source>
        <dbReference type="SAM" id="MobiDB-lite"/>
    </source>
</evidence>
<keyword evidence="2" id="KW-0732">Signal</keyword>
<gene>
    <name evidence="3" type="ORF">AXF42_Ash020077</name>
</gene>
<evidence type="ECO:0000313" key="4">
    <source>
        <dbReference type="Proteomes" id="UP000236161"/>
    </source>
</evidence>
<dbReference type="AlphaFoldDB" id="A0A2I0APP9"/>
<dbReference type="EMBL" id="KZ451964">
    <property type="protein sequence ID" value="PKA57533.1"/>
    <property type="molecule type" value="Genomic_DNA"/>
</dbReference>
<feature type="region of interest" description="Disordered" evidence="1">
    <location>
        <begin position="75"/>
        <end position="113"/>
    </location>
</feature>
<feature type="chain" id="PRO_5014151293" evidence="2">
    <location>
        <begin position="22"/>
        <end position="191"/>
    </location>
</feature>
<reference evidence="3 4" key="1">
    <citation type="journal article" date="2017" name="Nature">
        <title>The Apostasia genome and the evolution of orchids.</title>
        <authorList>
            <person name="Zhang G.Q."/>
            <person name="Liu K.W."/>
            <person name="Li Z."/>
            <person name="Lohaus R."/>
            <person name="Hsiao Y.Y."/>
            <person name="Niu S.C."/>
            <person name="Wang J.Y."/>
            <person name="Lin Y.C."/>
            <person name="Xu Q."/>
            <person name="Chen L.J."/>
            <person name="Yoshida K."/>
            <person name="Fujiwara S."/>
            <person name="Wang Z.W."/>
            <person name="Zhang Y.Q."/>
            <person name="Mitsuda N."/>
            <person name="Wang M."/>
            <person name="Liu G.H."/>
            <person name="Pecoraro L."/>
            <person name="Huang H.X."/>
            <person name="Xiao X.J."/>
            <person name="Lin M."/>
            <person name="Wu X.Y."/>
            <person name="Wu W.L."/>
            <person name="Chen Y.Y."/>
            <person name="Chang S.B."/>
            <person name="Sakamoto S."/>
            <person name="Ohme-Takagi M."/>
            <person name="Yagi M."/>
            <person name="Zeng S.J."/>
            <person name="Shen C.Y."/>
            <person name="Yeh C.M."/>
            <person name="Luo Y.B."/>
            <person name="Tsai W.C."/>
            <person name="Van de Peer Y."/>
            <person name="Liu Z.J."/>
        </authorList>
    </citation>
    <scope>NUCLEOTIDE SEQUENCE [LARGE SCALE GENOMIC DNA]</scope>
    <source>
        <strain evidence="4">cv. Shenzhen</strain>
        <tissue evidence="3">Stem</tissue>
    </source>
</reference>
<evidence type="ECO:0000256" key="2">
    <source>
        <dbReference type="SAM" id="SignalP"/>
    </source>
</evidence>
<proteinExistence type="predicted"/>
<evidence type="ECO:0000313" key="3">
    <source>
        <dbReference type="EMBL" id="PKA57533.1"/>
    </source>
</evidence>
<keyword evidence="4" id="KW-1185">Reference proteome</keyword>